<dbReference type="VEuPathDB" id="FungiDB:PC110_g21324"/>
<evidence type="ECO:0008006" key="4">
    <source>
        <dbReference type="Google" id="ProtNLM"/>
    </source>
</evidence>
<protein>
    <recommendedName>
        <fullName evidence="4">HNH nuclease domain-containing protein</fullName>
    </recommendedName>
</protein>
<feature type="compositionally biased region" description="Basic and acidic residues" evidence="1">
    <location>
        <begin position="423"/>
        <end position="433"/>
    </location>
</feature>
<feature type="region of interest" description="Disordered" evidence="1">
    <location>
        <begin position="1"/>
        <end position="21"/>
    </location>
</feature>
<evidence type="ECO:0000256" key="1">
    <source>
        <dbReference type="SAM" id="MobiDB-lite"/>
    </source>
</evidence>
<sequence length="743" mass="85740">MIDYIDNAREKEARKHEAENDRLNKENRELIEEVKRLIRAPQGSLALSEVERREKVLRDDLAKEHERREMAVREEKINLLNRMAQKNALMKNKENQEIIEKKDTLMAHKDKDYQQIIEKKEVRALQENRHNQNRLDGAAAFHLQLAYSNQAQVHETASVFHDFLTTNQQTLITTDPSSLWIECRYRKEALHRRHPYTYRPQPMDTKTVVPFMNVADMKGVCHKCGKAVKLVFDEQQLAEERLHPILSRLRRPQLATEYQEKMLELMRLRLDHGPDRERLLVDQENLALDRKTESSARMLVLELQREMHSESINMKAKKMESNKRIARLQIESKERIFDKLSEQRYGEVLDAIASGSNPMSLANGSTKIVLDKNILPFLHNIAEHKFVKLSAQEEIKLGDALEKSMGDIVDKLAGIDKVKVEADAEDNVHNHDDDLTDSAPSENDGNEKNNEEEPSGPAPSDKHEQQAGNTNLEDKESVVEDVVEIDEAKSVMARLVKWRQHCASELATRSSIRSRTEVMRDDKNLRLDRRKTVIKDLARLMKKFNAFNTEQETFRCFVCRKPMHINDYDVERLHVVSRADGGDCSLAYLVPGCLKCNRSSGWVNPIDVRITVQKISDEIGSELHKLWLITYVGRENLVAALALESQQVVMLLKRYINDPVKTRIQVNMILGAGRGDHIFDCHGGWKCFRSAKCIDFIKEVLAVCGSKVILLLKDPELTIQRLAAVHRRQQHPKKMMSKPRRQA</sequence>
<comment type="caution">
    <text evidence="2">The sequence shown here is derived from an EMBL/GenBank/DDBJ whole genome shotgun (WGS) entry which is preliminary data.</text>
</comment>
<dbReference type="OrthoDB" id="10413633at2759"/>
<gene>
    <name evidence="2" type="ORF">JG687_00017281</name>
</gene>
<reference evidence="2" key="1">
    <citation type="submission" date="2021-01" db="EMBL/GenBank/DDBJ databases">
        <title>Phytophthora aleatoria, a newly-described species from Pinus radiata is distinct from Phytophthora cactorum isolates based on comparative genomics.</title>
        <authorList>
            <person name="Mcdougal R."/>
            <person name="Panda P."/>
            <person name="Williams N."/>
            <person name="Studholme D.J."/>
        </authorList>
    </citation>
    <scope>NUCLEOTIDE SEQUENCE</scope>
    <source>
        <strain evidence="2">NZFS 3830</strain>
    </source>
</reference>
<accession>A0A8T1TNN2</accession>
<dbReference type="AlphaFoldDB" id="A0A8T1TNN2"/>
<evidence type="ECO:0000313" key="2">
    <source>
        <dbReference type="EMBL" id="KAG6945449.1"/>
    </source>
</evidence>
<dbReference type="VEuPathDB" id="FungiDB:PC110_g21323"/>
<feature type="region of interest" description="Disordered" evidence="1">
    <location>
        <begin position="423"/>
        <end position="478"/>
    </location>
</feature>
<proteinExistence type="predicted"/>
<evidence type="ECO:0000313" key="3">
    <source>
        <dbReference type="Proteomes" id="UP000688947"/>
    </source>
</evidence>
<dbReference type="EMBL" id="JAENGZ010001969">
    <property type="protein sequence ID" value="KAG6945449.1"/>
    <property type="molecule type" value="Genomic_DNA"/>
</dbReference>
<dbReference type="CDD" id="cd00085">
    <property type="entry name" value="HNHc"/>
    <property type="match status" value="1"/>
</dbReference>
<dbReference type="Proteomes" id="UP000688947">
    <property type="component" value="Unassembled WGS sequence"/>
</dbReference>
<dbReference type="InterPro" id="IPR003615">
    <property type="entry name" value="HNH_nuc"/>
</dbReference>
<organism evidence="2 3">
    <name type="scientific">Phytophthora cactorum</name>
    <dbReference type="NCBI Taxonomy" id="29920"/>
    <lineage>
        <taxon>Eukaryota</taxon>
        <taxon>Sar</taxon>
        <taxon>Stramenopiles</taxon>
        <taxon>Oomycota</taxon>
        <taxon>Peronosporomycetes</taxon>
        <taxon>Peronosporales</taxon>
        <taxon>Peronosporaceae</taxon>
        <taxon>Phytophthora</taxon>
    </lineage>
</organism>
<dbReference type="VEuPathDB" id="FungiDB:PC110_g21322"/>
<dbReference type="VEuPathDB" id="FungiDB:PC110_g21325"/>
<name>A0A8T1TNN2_9STRA</name>